<sequence>MNSNVPHAVGVIRAVLESTGADRATAVAHALDSARLLVDPGRSFGAVLHRTPDGGWTPAPRPLTHLERKALAWDASCARARSVAHAIERRLAGHAGPSGVRVDGDRVRVVLRVDGPLPWARWRAYLGVTAVGAGTRPHTVVGEGERGGVRVTVVAHGATSTPPRMAPPAEATPPTAAHAAPPRMAPRAEATPPTAAHAAPPRMAPRAEATPPTAAHAAPPRMAPRAEATPSTTAAPAATPPAATPVVATLRVAPAPAATPPAATSPAATRRVVPSPVAPPPAEPPPVAPPPTAIPLAAPALASSAPGPRARLFRLGGVTYDLALPQRDAQGDIWYFQGCRSHDGMPLMSLDGRSERCSLANLAVHLGPLSPVRAVTPDVVSADVRALPVPTGPSGLMCGPIGPVV</sequence>
<name>A0ABW0CLH5_STRCD</name>
<protein>
    <submittedName>
        <fullName evidence="2">BN159_2729 family protein</fullName>
    </submittedName>
</protein>
<dbReference type="NCBIfam" id="NF038081">
    <property type="entry name" value="BN159_2729_fam"/>
    <property type="match status" value="2"/>
</dbReference>
<accession>A0ABW0CLH5</accession>
<comment type="caution">
    <text evidence="2">The sequence shown here is derived from an EMBL/GenBank/DDBJ whole genome shotgun (WGS) entry which is preliminary data.</text>
</comment>
<dbReference type="NCBIfam" id="NF038082">
    <property type="entry name" value="phiSA1p31"/>
    <property type="match status" value="1"/>
</dbReference>
<feature type="region of interest" description="Disordered" evidence="1">
    <location>
        <begin position="158"/>
        <end position="241"/>
    </location>
</feature>
<organism evidence="2 3">
    <name type="scientific">Streptomyces coerulescens</name>
    <dbReference type="NCBI Taxonomy" id="29304"/>
    <lineage>
        <taxon>Bacteria</taxon>
        <taxon>Bacillati</taxon>
        <taxon>Actinomycetota</taxon>
        <taxon>Actinomycetes</taxon>
        <taxon>Kitasatosporales</taxon>
        <taxon>Streptomycetaceae</taxon>
        <taxon>Streptomyces</taxon>
    </lineage>
</organism>
<gene>
    <name evidence="2" type="ORF">ACFPQ9_19845</name>
</gene>
<dbReference type="Proteomes" id="UP001596263">
    <property type="component" value="Unassembled WGS sequence"/>
</dbReference>
<dbReference type="RefSeq" id="WP_380854612.1">
    <property type="nucleotide sequence ID" value="NZ_JBHSKM010000012.1"/>
</dbReference>
<dbReference type="EMBL" id="JBHSKM010000012">
    <property type="protein sequence ID" value="MFC5216097.1"/>
    <property type="molecule type" value="Genomic_DNA"/>
</dbReference>
<feature type="region of interest" description="Disordered" evidence="1">
    <location>
        <begin position="256"/>
        <end position="291"/>
    </location>
</feature>
<feature type="compositionally biased region" description="Low complexity" evidence="1">
    <location>
        <begin position="161"/>
        <end position="237"/>
    </location>
</feature>
<evidence type="ECO:0000256" key="1">
    <source>
        <dbReference type="SAM" id="MobiDB-lite"/>
    </source>
</evidence>
<proteinExistence type="predicted"/>
<feature type="compositionally biased region" description="Pro residues" evidence="1">
    <location>
        <begin position="276"/>
        <end position="291"/>
    </location>
</feature>
<evidence type="ECO:0000313" key="2">
    <source>
        <dbReference type="EMBL" id="MFC5216097.1"/>
    </source>
</evidence>
<evidence type="ECO:0000313" key="3">
    <source>
        <dbReference type="Proteomes" id="UP001596263"/>
    </source>
</evidence>
<dbReference type="PRINTS" id="PR01217">
    <property type="entry name" value="PRICHEXTENSN"/>
</dbReference>
<reference evidence="3" key="1">
    <citation type="journal article" date="2019" name="Int. J. Syst. Evol. Microbiol.">
        <title>The Global Catalogue of Microorganisms (GCM) 10K type strain sequencing project: providing services to taxonomists for standard genome sequencing and annotation.</title>
        <authorList>
            <consortium name="The Broad Institute Genomics Platform"/>
            <consortium name="The Broad Institute Genome Sequencing Center for Infectious Disease"/>
            <person name="Wu L."/>
            <person name="Ma J."/>
        </authorList>
    </citation>
    <scope>NUCLEOTIDE SEQUENCE [LARGE SCALE GENOMIC DNA]</scope>
    <source>
        <strain evidence="3">KCTC 42586</strain>
    </source>
</reference>
<feature type="compositionally biased region" description="Low complexity" evidence="1">
    <location>
        <begin position="256"/>
        <end position="275"/>
    </location>
</feature>
<keyword evidence="3" id="KW-1185">Reference proteome</keyword>